<gene>
    <name evidence="3" type="ORF">M094_1448</name>
</gene>
<name>A0A078S1K6_BACUN</name>
<dbReference type="CDD" id="cd07381">
    <property type="entry name" value="MPP_CapA"/>
    <property type="match status" value="1"/>
</dbReference>
<dbReference type="EMBL" id="JNHN01000174">
    <property type="protein sequence ID" value="KDS50521.1"/>
    <property type="molecule type" value="Genomic_DNA"/>
</dbReference>
<dbReference type="Gene3D" id="3.60.21.10">
    <property type="match status" value="1"/>
</dbReference>
<organism evidence="3 4">
    <name type="scientific">Bacteroides uniformis str. 3978 T3 ii</name>
    <dbReference type="NCBI Taxonomy" id="1339349"/>
    <lineage>
        <taxon>Bacteria</taxon>
        <taxon>Pseudomonadati</taxon>
        <taxon>Bacteroidota</taxon>
        <taxon>Bacteroidia</taxon>
        <taxon>Bacteroidales</taxon>
        <taxon>Bacteroidaceae</taxon>
        <taxon>Bacteroides</taxon>
    </lineage>
</organism>
<comment type="similarity">
    <text evidence="1">Belongs to the CapA family.</text>
</comment>
<comment type="caution">
    <text evidence="3">The sequence shown here is derived from an EMBL/GenBank/DDBJ whole genome shotgun (WGS) entry which is preliminary data.</text>
</comment>
<protein>
    <submittedName>
        <fullName evidence="3">Bacterial capsule synthesis PGA_cap family protein</fullName>
    </submittedName>
</protein>
<feature type="domain" description="Capsule synthesis protein CapA" evidence="2">
    <location>
        <begin position="24"/>
        <end position="268"/>
    </location>
</feature>
<dbReference type="AlphaFoldDB" id="A0A078S1K6"/>
<dbReference type="InterPro" id="IPR019079">
    <property type="entry name" value="Capsule_synth_CapA"/>
</dbReference>
<proteinExistence type="inferred from homology"/>
<dbReference type="InterPro" id="IPR052169">
    <property type="entry name" value="CW_Biosynth-Accessory"/>
</dbReference>
<dbReference type="PANTHER" id="PTHR33393:SF12">
    <property type="entry name" value="CAPSULE BIOSYNTHESIS PROTEIN CAPA"/>
    <property type="match status" value="1"/>
</dbReference>
<reference evidence="3 4" key="1">
    <citation type="submission" date="2014-04" db="EMBL/GenBank/DDBJ databases">
        <authorList>
            <person name="Sears C."/>
            <person name="Carroll K."/>
            <person name="Sack B.R."/>
            <person name="Qadri F."/>
            <person name="Myers L.L."/>
            <person name="Chung G.-T."/>
            <person name="Escheverria P."/>
            <person name="Fraser C.M."/>
            <person name="Sadzewicz L."/>
            <person name="Shefchek K.A."/>
            <person name="Tallon L."/>
            <person name="Das S.P."/>
            <person name="Daugherty S."/>
            <person name="Mongodin E.F."/>
        </authorList>
    </citation>
    <scope>NUCLEOTIDE SEQUENCE [LARGE SCALE GENOMIC DNA]</scope>
    <source>
        <strain evidence="3 4">3978 T3 ii</strain>
    </source>
</reference>
<sequence length="381" mass="43290">MKTLAVFMAVLLYSVTLSSQERITLLFVGDLMQHQAQIDAARVSEGKYDYSSCFSLIKEQISQADLAIGNLEVTLGGRPYRGYPMFSAPDEYLQAIKDAGFDILLTANNHCLDRGKKGMERTIQLLDSSGIRYAGTYKNLSERRQRYPLFINRNGFRIALLNYTYGTNGIKATSPNIVNYIDKNTILQDIQSAKARQPDAIIACMHWGEEYQSLPNREQRELANWLLQQGVTHIIGSHPHVIQPMELRTNGTEQHIIVYSLGNFISNMSKANTDGGLIFTLQLEKHPLPQPIRPSYTGQSQTPLPDSNPLPFPYCRVSYCGYNLVWTGRPELTKEKNYILYPASFPTEHLTPEARKHLEIFVKSSRKLLQQHNIGIYEKKK</sequence>
<dbReference type="InterPro" id="IPR029052">
    <property type="entry name" value="Metallo-depent_PP-like"/>
</dbReference>
<dbReference type="PATRIC" id="fig|1339349.3.peg.2614"/>
<evidence type="ECO:0000313" key="3">
    <source>
        <dbReference type="EMBL" id="KDS50521.1"/>
    </source>
</evidence>
<accession>A0A078S1K6</accession>
<dbReference type="PANTHER" id="PTHR33393">
    <property type="entry name" value="POLYGLUTAMINE SYNTHESIS ACCESSORY PROTEIN RV0574C-RELATED"/>
    <property type="match status" value="1"/>
</dbReference>
<evidence type="ECO:0000313" key="4">
    <source>
        <dbReference type="Proteomes" id="UP000028013"/>
    </source>
</evidence>
<dbReference type="SUPFAM" id="SSF56300">
    <property type="entry name" value="Metallo-dependent phosphatases"/>
    <property type="match status" value="1"/>
</dbReference>
<dbReference type="Pfam" id="PF09587">
    <property type="entry name" value="PGA_cap"/>
    <property type="match status" value="1"/>
</dbReference>
<dbReference type="RefSeq" id="WP_009038179.1">
    <property type="nucleotide sequence ID" value="NZ_JNHN01000174.1"/>
</dbReference>
<evidence type="ECO:0000256" key="1">
    <source>
        <dbReference type="ARBA" id="ARBA00005662"/>
    </source>
</evidence>
<evidence type="ECO:0000259" key="2">
    <source>
        <dbReference type="SMART" id="SM00854"/>
    </source>
</evidence>
<dbReference type="SMART" id="SM00854">
    <property type="entry name" value="PGA_cap"/>
    <property type="match status" value="1"/>
</dbReference>
<dbReference type="Proteomes" id="UP000028013">
    <property type="component" value="Unassembled WGS sequence"/>
</dbReference>